<dbReference type="Gene3D" id="3.40.50.720">
    <property type="entry name" value="NAD(P)-binding Rossmann-like Domain"/>
    <property type="match status" value="1"/>
</dbReference>
<accession>A0A0A1SWL6</accession>
<reference evidence="3 4" key="1">
    <citation type="journal article" date="2015" name="Genome Announc.">
        <title>Draft Genome Sequence and Gene Annotation of the Entomopathogenic Fungus Verticillium hemipterigenum.</title>
        <authorList>
            <person name="Horn F."/>
            <person name="Habel A."/>
            <person name="Scharf D.H."/>
            <person name="Dworschak J."/>
            <person name="Brakhage A.A."/>
            <person name="Guthke R."/>
            <person name="Hertweck C."/>
            <person name="Linde J."/>
        </authorList>
    </citation>
    <scope>NUCLEOTIDE SEQUENCE [LARGE SCALE GENOMIC DNA]</scope>
</reference>
<dbReference type="STRING" id="1531966.A0A0A1SWL6"/>
<dbReference type="AlphaFoldDB" id="A0A0A1SWL6"/>
<dbReference type="InterPro" id="IPR036291">
    <property type="entry name" value="NAD(P)-bd_dom_sf"/>
</dbReference>
<dbReference type="InterPro" id="IPR000683">
    <property type="entry name" value="Gfo/Idh/MocA-like_OxRdtase_N"/>
</dbReference>
<dbReference type="PANTHER" id="PTHR43377">
    <property type="entry name" value="BILIVERDIN REDUCTASE A"/>
    <property type="match status" value="1"/>
</dbReference>
<protein>
    <recommendedName>
        <fullName evidence="2">Gfo/Idh/MocA-like oxidoreductase N-terminal domain-containing protein</fullName>
    </recommendedName>
</protein>
<dbReference type="HOGENOM" id="CLU_023194_4_3_1"/>
<sequence>MAIKDTLSKLAKRSSIIPASFGKANGTTNGTTTTNGTNGTTESTSHCGPLEKPATEEAANKTKDSARFIIIGAGSRGYAYANAIHKFTNGVVAAVAEPYKFKRETIGKKFIWGSEEPSEGQSFEAWDEFLEYELARRKRVADGEENVPPGVDGIFICVLDEMHHELVVKLAPLGLSIMCEKPLSTSLKSCIEMYNAVHKNLNSSVFSIGHVLRYSPHNLVLRRLLIDEKAIGNISSATHTEPVGWWHFTHAFVRGNWRNSKTTAPSLLTKSCHDIDFLLWLLCSPEKAGQGEPHLPTTVSSSGGIHFFKKSRKPAAAGDATNCTKCPLGDSGCKYSAKNLYLGPHEESISAGNTKWPINIVVHDIEDYKTIDERKAVMTKALEEDWDETTPEAEVSKRPWYGRCVFETDNNVCDEQFVTITWPEGIKPAKRITFHMVAQTKKICQRFSNFYGDNGEIYADGDKIVVENFTTGETKTYTPEAESAGHGGGDKGLTSQFVKAVDHVKNKGWEAQKAQNEFIGCTLDEVLRSHAMVFAAEDARLNDKVINWQQWWDAEVGAAMETKE</sequence>
<feature type="domain" description="Gfo/Idh/MocA-like oxidoreductase N-terminal" evidence="2">
    <location>
        <begin position="67"/>
        <end position="200"/>
    </location>
</feature>
<gene>
    <name evidence="3" type="ORF">VHEMI02697</name>
</gene>
<evidence type="ECO:0000313" key="4">
    <source>
        <dbReference type="Proteomes" id="UP000039046"/>
    </source>
</evidence>
<dbReference type="PANTHER" id="PTHR43377:SF12">
    <property type="entry name" value="BINDING ROSSMANN FOLD OXIDOREDUCTASE, PUTATIVE (AFU_ORTHOLOGUE AFUA_3G11840)-RELATED"/>
    <property type="match status" value="1"/>
</dbReference>
<dbReference type="Pfam" id="PF01408">
    <property type="entry name" value="GFO_IDH_MocA"/>
    <property type="match status" value="1"/>
</dbReference>
<dbReference type="InterPro" id="IPR051450">
    <property type="entry name" value="Gfo/Idh/MocA_Oxidoreductases"/>
</dbReference>
<feature type="compositionally biased region" description="Low complexity" evidence="1">
    <location>
        <begin position="25"/>
        <end position="41"/>
    </location>
</feature>
<dbReference type="Gene3D" id="3.30.360.10">
    <property type="entry name" value="Dihydrodipicolinate Reductase, domain 2"/>
    <property type="match status" value="1"/>
</dbReference>
<dbReference type="SUPFAM" id="SSF51735">
    <property type="entry name" value="NAD(P)-binding Rossmann-fold domains"/>
    <property type="match status" value="1"/>
</dbReference>
<keyword evidence="4" id="KW-1185">Reference proteome</keyword>
<dbReference type="EMBL" id="CDHN01000001">
    <property type="protein sequence ID" value="CEJ82646.1"/>
    <property type="molecule type" value="Genomic_DNA"/>
</dbReference>
<name>A0A0A1SWL6_9HYPO</name>
<evidence type="ECO:0000256" key="1">
    <source>
        <dbReference type="SAM" id="MobiDB-lite"/>
    </source>
</evidence>
<evidence type="ECO:0000313" key="3">
    <source>
        <dbReference type="EMBL" id="CEJ82646.1"/>
    </source>
</evidence>
<dbReference type="SUPFAM" id="SSF55347">
    <property type="entry name" value="Glyceraldehyde-3-phosphate dehydrogenase-like, C-terminal domain"/>
    <property type="match status" value="1"/>
</dbReference>
<organism evidence="3 4">
    <name type="scientific">[Torrubiella] hemipterigena</name>
    <dbReference type="NCBI Taxonomy" id="1531966"/>
    <lineage>
        <taxon>Eukaryota</taxon>
        <taxon>Fungi</taxon>
        <taxon>Dikarya</taxon>
        <taxon>Ascomycota</taxon>
        <taxon>Pezizomycotina</taxon>
        <taxon>Sordariomycetes</taxon>
        <taxon>Hypocreomycetidae</taxon>
        <taxon>Hypocreales</taxon>
        <taxon>Clavicipitaceae</taxon>
        <taxon>Clavicipitaceae incertae sedis</taxon>
        <taxon>'Torrubiella' clade</taxon>
    </lineage>
</organism>
<evidence type="ECO:0000259" key="2">
    <source>
        <dbReference type="Pfam" id="PF01408"/>
    </source>
</evidence>
<feature type="region of interest" description="Disordered" evidence="1">
    <location>
        <begin position="21"/>
        <end position="50"/>
    </location>
</feature>
<proteinExistence type="predicted"/>
<dbReference type="Proteomes" id="UP000039046">
    <property type="component" value="Unassembled WGS sequence"/>
</dbReference>
<dbReference type="GO" id="GO:0000166">
    <property type="term" value="F:nucleotide binding"/>
    <property type="evidence" value="ECO:0007669"/>
    <property type="project" value="InterPro"/>
</dbReference>
<dbReference type="OrthoDB" id="2129491at2759"/>